<feature type="transmembrane region" description="Helical" evidence="6">
    <location>
        <begin position="49"/>
        <end position="70"/>
    </location>
</feature>
<organism evidence="7 8">
    <name type="scientific">Desmophyllum pertusum</name>
    <dbReference type="NCBI Taxonomy" id="174260"/>
    <lineage>
        <taxon>Eukaryota</taxon>
        <taxon>Metazoa</taxon>
        <taxon>Cnidaria</taxon>
        <taxon>Anthozoa</taxon>
        <taxon>Hexacorallia</taxon>
        <taxon>Scleractinia</taxon>
        <taxon>Caryophylliina</taxon>
        <taxon>Caryophylliidae</taxon>
        <taxon>Desmophyllum</taxon>
    </lineage>
</organism>
<dbReference type="GO" id="GO:0015501">
    <property type="term" value="F:glutamate:sodium symporter activity"/>
    <property type="evidence" value="ECO:0007669"/>
    <property type="project" value="TreeGrafter"/>
</dbReference>
<keyword evidence="5 6" id="KW-0472">Membrane</keyword>
<dbReference type="Gene3D" id="1.10.3860.10">
    <property type="entry name" value="Sodium:dicarboxylate symporter"/>
    <property type="match status" value="1"/>
</dbReference>
<dbReference type="SUPFAM" id="SSF118215">
    <property type="entry name" value="Proton glutamate symport protein"/>
    <property type="match status" value="1"/>
</dbReference>
<dbReference type="GO" id="GO:0015175">
    <property type="term" value="F:neutral L-amino acid transmembrane transporter activity"/>
    <property type="evidence" value="ECO:0007669"/>
    <property type="project" value="TreeGrafter"/>
</dbReference>
<evidence type="ECO:0000313" key="7">
    <source>
        <dbReference type="EMBL" id="KAJ7390281.1"/>
    </source>
</evidence>
<dbReference type="PANTHER" id="PTHR11958">
    <property type="entry name" value="SODIUM/DICARBOXYLATE SYMPORTER-RELATED"/>
    <property type="match status" value="1"/>
</dbReference>
<evidence type="ECO:0000313" key="8">
    <source>
        <dbReference type="Proteomes" id="UP001163046"/>
    </source>
</evidence>
<comment type="similarity">
    <text evidence="6">Belongs to the dicarboxylate/amino acid:cation symporter (DAACS) (TC 2.A.23) family.</text>
</comment>
<dbReference type="OrthoDB" id="5877963at2759"/>
<sequence>MVTKDIYSGSNTIPAGVKSDEGVNLVGLTVFAIVFGVVVGKLGEKGKPLVAFFSALNDAVMMLVTLIMWYSPIGVCSMIAARVAEMEDVWLSMQKLGMFIATVSIGLIIHTLVVLPIIYFTVTRKNPYAFIKGLRDAMMIAFGIASSAATLPTTIRCVEENNGVDPRISRFMLPLGATVNMDGSALNRPVVIIFVAQLNDIDLSPGKIVTICVMSVLIAVGASAIPGSAMTTTIVLQSVSLPLHDLGLILAVDWLLDRFITVTNILGDAMGTGIVEHLSRDELKTEQEANNNPGNIHITEKFLEHDEPRAHLMITGV</sequence>
<dbReference type="EMBL" id="MU825418">
    <property type="protein sequence ID" value="KAJ7390281.1"/>
    <property type="molecule type" value="Genomic_DNA"/>
</dbReference>
<dbReference type="Proteomes" id="UP001163046">
    <property type="component" value="Unassembled WGS sequence"/>
</dbReference>
<keyword evidence="8" id="KW-1185">Reference proteome</keyword>
<dbReference type="GO" id="GO:0005313">
    <property type="term" value="F:L-glutamate transmembrane transporter activity"/>
    <property type="evidence" value="ECO:0007669"/>
    <property type="project" value="TreeGrafter"/>
</dbReference>
<evidence type="ECO:0000256" key="3">
    <source>
        <dbReference type="ARBA" id="ARBA00022692"/>
    </source>
</evidence>
<name>A0A9X0D8B9_9CNID</name>
<evidence type="ECO:0000256" key="5">
    <source>
        <dbReference type="ARBA" id="ARBA00023136"/>
    </source>
</evidence>
<proteinExistence type="inferred from homology"/>
<protein>
    <recommendedName>
        <fullName evidence="6">Amino acid transporter</fullName>
    </recommendedName>
</protein>
<dbReference type="InterPro" id="IPR001991">
    <property type="entry name" value="Na-dicarboxylate_symporter"/>
</dbReference>
<evidence type="ECO:0000256" key="1">
    <source>
        <dbReference type="ARBA" id="ARBA00004141"/>
    </source>
</evidence>
<dbReference type="Pfam" id="PF00375">
    <property type="entry name" value="SDF"/>
    <property type="match status" value="1"/>
</dbReference>
<evidence type="ECO:0000256" key="2">
    <source>
        <dbReference type="ARBA" id="ARBA00022448"/>
    </source>
</evidence>
<dbReference type="AlphaFoldDB" id="A0A9X0D8B9"/>
<comment type="caution">
    <text evidence="7">The sequence shown here is derived from an EMBL/GenBank/DDBJ whole genome shotgun (WGS) entry which is preliminary data.</text>
</comment>
<comment type="caution">
    <text evidence="6">Lacks conserved residue(s) required for the propagation of feature annotation.</text>
</comment>
<dbReference type="PANTHER" id="PTHR11958:SF63">
    <property type="entry name" value="AMINO ACID TRANSPORTER"/>
    <property type="match status" value="1"/>
</dbReference>
<dbReference type="PRINTS" id="PR00173">
    <property type="entry name" value="EDTRNSPORT"/>
</dbReference>
<dbReference type="InterPro" id="IPR036458">
    <property type="entry name" value="Na:dicarbo_symporter_sf"/>
</dbReference>
<accession>A0A9X0D8B9</accession>
<dbReference type="InterPro" id="IPR050746">
    <property type="entry name" value="DAACS"/>
</dbReference>
<evidence type="ECO:0000256" key="4">
    <source>
        <dbReference type="ARBA" id="ARBA00022989"/>
    </source>
</evidence>
<keyword evidence="4 6" id="KW-1133">Transmembrane helix</keyword>
<feature type="transmembrane region" description="Helical" evidence="6">
    <location>
        <begin position="22"/>
        <end position="42"/>
    </location>
</feature>
<reference evidence="7" key="1">
    <citation type="submission" date="2023-01" db="EMBL/GenBank/DDBJ databases">
        <title>Genome assembly of the deep-sea coral Lophelia pertusa.</title>
        <authorList>
            <person name="Herrera S."/>
            <person name="Cordes E."/>
        </authorList>
    </citation>
    <scope>NUCLEOTIDE SEQUENCE</scope>
    <source>
        <strain evidence="7">USNM1676648</strain>
        <tissue evidence="7">Polyp</tissue>
    </source>
</reference>
<evidence type="ECO:0000256" key="6">
    <source>
        <dbReference type="RuleBase" id="RU361216"/>
    </source>
</evidence>
<keyword evidence="6" id="KW-0769">Symport</keyword>
<keyword evidence="3 6" id="KW-0812">Transmembrane</keyword>
<feature type="transmembrane region" description="Helical" evidence="6">
    <location>
        <begin position="96"/>
        <end position="122"/>
    </location>
</feature>
<keyword evidence="2 6" id="KW-0813">Transport</keyword>
<comment type="subcellular location">
    <subcellularLocation>
        <location evidence="1 6">Membrane</location>
        <topology evidence="1 6">Multi-pass membrane protein</topology>
    </subcellularLocation>
</comment>
<gene>
    <name evidence="7" type="primary">SLC1A2_5</name>
    <name evidence="7" type="ORF">OS493_026156</name>
</gene>
<dbReference type="GO" id="GO:0005886">
    <property type="term" value="C:plasma membrane"/>
    <property type="evidence" value="ECO:0007669"/>
    <property type="project" value="TreeGrafter"/>
</dbReference>